<dbReference type="EC" id="3.4.24.-" evidence="2"/>
<dbReference type="PANTHER" id="PTHR30399:SF1">
    <property type="entry name" value="UTP PYROPHOSPHATASE"/>
    <property type="match status" value="1"/>
</dbReference>
<comment type="caution">
    <text evidence="2">The sequence shown here is derived from an EMBL/GenBank/DDBJ whole genome shotgun (WGS) entry which is preliminary data.</text>
</comment>
<dbReference type="Proteomes" id="UP001595816">
    <property type="component" value="Unassembled WGS sequence"/>
</dbReference>
<sequence length="177" mass="20186">MADSRTPVVEVRRSERRRRTVAAYREGETVVVLIPSQFSRAEETAWVDKMLARLEAKDKKGARSDDALMARANQLVARYFADYDAKALPIGVRWVSNQRGRWGSCSPDDRTIRLSDRLRDMPLWVSDYVLIHELAHLIEPNHGAAFWRLVARYPKTERARGFLEGVAAVAGNAYIED</sequence>
<organism evidence="2 3">
    <name type="scientific">Hamadaea flava</name>
    <dbReference type="NCBI Taxonomy" id="1742688"/>
    <lineage>
        <taxon>Bacteria</taxon>
        <taxon>Bacillati</taxon>
        <taxon>Actinomycetota</taxon>
        <taxon>Actinomycetes</taxon>
        <taxon>Micromonosporales</taxon>
        <taxon>Micromonosporaceae</taxon>
        <taxon>Hamadaea</taxon>
    </lineage>
</organism>
<dbReference type="EMBL" id="JBHSAY010000005">
    <property type="protein sequence ID" value="MFC4130473.1"/>
    <property type="molecule type" value="Genomic_DNA"/>
</dbReference>
<name>A0ABV8LJM6_9ACTN</name>
<dbReference type="PANTHER" id="PTHR30399">
    <property type="entry name" value="UNCHARACTERIZED PROTEIN YGJP"/>
    <property type="match status" value="1"/>
</dbReference>
<keyword evidence="2" id="KW-0378">Hydrolase</keyword>
<feature type="domain" description="YgjP-like metallopeptidase" evidence="1">
    <location>
        <begin position="61"/>
        <end position="160"/>
    </location>
</feature>
<evidence type="ECO:0000259" key="1">
    <source>
        <dbReference type="Pfam" id="PF01863"/>
    </source>
</evidence>
<dbReference type="CDD" id="cd07344">
    <property type="entry name" value="M48_yhfN_like"/>
    <property type="match status" value="1"/>
</dbReference>
<dbReference type="RefSeq" id="WP_253757829.1">
    <property type="nucleotide sequence ID" value="NZ_JAMZDZ010000001.1"/>
</dbReference>
<keyword evidence="3" id="KW-1185">Reference proteome</keyword>
<dbReference type="GO" id="GO:0016787">
    <property type="term" value="F:hydrolase activity"/>
    <property type="evidence" value="ECO:0007669"/>
    <property type="project" value="UniProtKB-KW"/>
</dbReference>
<protein>
    <submittedName>
        <fullName evidence="2">M48 family metallopeptidase</fullName>
        <ecNumber evidence="2">3.4.24.-</ecNumber>
    </submittedName>
</protein>
<reference evidence="3" key="1">
    <citation type="journal article" date="2019" name="Int. J. Syst. Evol. Microbiol.">
        <title>The Global Catalogue of Microorganisms (GCM) 10K type strain sequencing project: providing services to taxonomists for standard genome sequencing and annotation.</title>
        <authorList>
            <consortium name="The Broad Institute Genomics Platform"/>
            <consortium name="The Broad Institute Genome Sequencing Center for Infectious Disease"/>
            <person name="Wu L."/>
            <person name="Ma J."/>
        </authorList>
    </citation>
    <scope>NUCLEOTIDE SEQUENCE [LARGE SCALE GENOMIC DNA]</scope>
    <source>
        <strain evidence="3">CGMCC 4.7289</strain>
    </source>
</reference>
<accession>A0ABV8LJM6</accession>
<evidence type="ECO:0000313" key="3">
    <source>
        <dbReference type="Proteomes" id="UP001595816"/>
    </source>
</evidence>
<gene>
    <name evidence="2" type="ORF">ACFOZ4_07635</name>
</gene>
<dbReference type="Gene3D" id="3.30.2010.10">
    <property type="entry name" value="Metalloproteases ('zincins'), catalytic domain"/>
    <property type="match status" value="1"/>
</dbReference>
<dbReference type="Pfam" id="PF01863">
    <property type="entry name" value="YgjP-like"/>
    <property type="match status" value="1"/>
</dbReference>
<dbReference type="InterPro" id="IPR053136">
    <property type="entry name" value="UTP_pyrophosphatase-like"/>
</dbReference>
<proteinExistence type="predicted"/>
<dbReference type="InterPro" id="IPR002725">
    <property type="entry name" value="YgjP-like_metallopeptidase"/>
</dbReference>
<evidence type="ECO:0000313" key="2">
    <source>
        <dbReference type="EMBL" id="MFC4130473.1"/>
    </source>
</evidence>